<keyword evidence="2" id="KW-1185">Reference proteome</keyword>
<name>A0ABQ8RUG8_PERAM</name>
<proteinExistence type="predicted"/>
<dbReference type="Proteomes" id="UP001148838">
    <property type="component" value="Unassembled WGS sequence"/>
</dbReference>
<organism evidence="1 2">
    <name type="scientific">Periplaneta americana</name>
    <name type="common">American cockroach</name>
    <name type="synonym">Blatta americana</name>
    <dbReference type="NCBI Taxonomy" id="6978"/>
    <lineage>
        <taxon>Eukaryota</taxon>
        <taxon>Metazoa</taxon>
        <taxon>Ecdysozoa</taxon>
        <taxon>Arthropoda</taxon>
        <taxon>Hexapoda</taxon>
        <taxon>Insecta</taxon>
        <taxon>Pterygota</taxon>
        <taxon>Neoptera</taxon>
        <taxon>Polyneoptera</taxon>
        <taxon>Dictyoptera</taxon>
        <taxon>Blattodea</taxon>
        <taxon>Blattoidea</taxon>
        <taxon>Blattidae</taxon>
        <taxon>Blattinae</taxon>
        <taxon>Periplaneta</taxon>
    </lineage>
</organism>
<evidence type="ECO:0000313" key="2">
    <source>
        <dbReference type="Proteomes" id="UP001148838"/>
    </source>
</evidence>
<reference evidence="1 2" key="1">
    <citation type="journal article" date="2022" name="Allergy">
        <title>Genome assembly and annotation of Periplaneta americana reveal a comprehensive cockroach allergen profile.</title>
        <authorList>
            <person name="Wang L."/>
            <person name="Xiong Q."/>
            <person name="Saelim N."/>
            <person name="Wang L."/>
            <person name="Nong W."/>
            <person name="Wan A.T."/>
            <person name="Shi M."/>
            <person name="Liu X."/>
            <person name="Cao Q."/>
            <person name="Hui J.H.L."/>
            <person name="Sookrung N."/>
            <person name="Leung T.F."/>
            <person name="Tungtrongchitr A."/>
            <person name="Tsui S.K.W."/>
        </authorList>
    </citation>
    <scope>NUCLEOTIDE SEQUENCE [LARGE SCALE GENOMIC DNA]</scope>
    <source>
        <strain evidence="1">PWHHKU_190912</strain>
    </source>
</reference>
<dbReference type="EMBL" id="JAJSOF020000043">
    <property type="protein sequence ID" value="KAJ4425352.1"/>
    <property type="molecule type" value="Genomic_DNA"/>
</dbReference>
<evidence type="ECO:0000313" key="1">
    <source>
        <dbReference type="EMBL" id="KAJ4425352.1"/>
    </source>
</evidence>
<sequence length="157" mass="18150">MNSRGVCRNSPDSFCYVFGYYISTKQKKHNIRPGTKYFTAHNVYIEVPIRDQDNSWAPHVCCGSCNTTLEGWLRGFRKFMPFAVSRFWREPTNHHDNCYFCMVDVSSLKNLKQRGRLQYPDISSSIAPIPHGQDLSALEPPAVHSNEFVSPYTRPRK</sequence>
<protein>
    <submittedName>
        <fullName evidence="1">Uncharacterized protein</fullName>
    </submittedName>
</protein>
<comment type="caution">
    <text evidence="1">The sequence shown here is derived from an EMBL/GenBank/DDBJ whole genome shotgun (WGS) entry which is preliminary data.</text>
</comment>
<accession>A0ABQ8RUG8</accession>
<gene>
    <name evidence="1" type="ORF">ANN_27967</name>
</gene>